<name>A0ABN7SZ16_OIKDI</name>
<accession>A0ABN7SZ16</accession>
<keyword evidence="2" id="KW-1185">Reference proteome</keyword>
<sequence>MKIGSPEIDVTVMDQQEVHCDLANEFDLDFNMTAPNRIIMNITESMSASELKSTFNASLVVDSEKRVGGEVNVKIEPTFYGDYKFAKCFQDHKNRTIFKFKMNP</sequence>
<dbReference type="EMBL" id="OU015567">
    <property type="protein sequence ID" value="CAG5110687.1"/>
    <property type="molecule type" value="Genomic_DNA"/>
</dbReference>
<organism evidence="1 2">
    <name type="scientific">Oikopleura dioica</name>
    <name type="common">Tunicate</name>
    <dbReference type="NCBI Taxonomy" id="34765"/>
    <lineage>
        <taxon>Eukaryota</taxon>
        <taxon>Metazoa</taxon>
        <taxon>Chordata</taxon>
        <taxon>Tunicata</taxon>
        <taxon>Appendicularia</taxon>
        <taxon>Copelata</taxon>
        <taxon>Oikopleuridae</taxon>
        <taxon>Oikopleura</taxon>
    </lineage>
</organism>
<evidence type="ECO:0000313" key="1">
    <source>
        <dbReference type="EMBL" id="CAG5110687.1"/>
    </source>
</evidence>
<dbReference type="Proteomes" id="UP001158576">
    <property type="component" value="Chromosome 2"/>
</dbReference>
<gene>
    <name evidence="1" type="ORF">OKIOD_LOCUS13829</name>
</gene>
<protein>
    <submittedName>
        <fullName evidence="1">Oidioi.mRNA.OKI2018_I69.chr2.g5064.t1.cds</fullName>
    </submittedName>
</protein>
<reference evidence="1 2" key="1">
    <citation type="submission" date="2021-04" db="EMBL/GenBank/DDBJ databases">
        <authorList>
            <person name="Bliznina A."/>
        </authorList>
    </citation>
    <scope>NUCLEOTIDE SEQUENCE [LARGE SCALE GENOMIC DNA]</scope>
</reference>
<evidence type="ECO:0000313" key="2">
    <source>
        <dbReference type="Proteomes" id="UP001158576"/>
    </source>
</evidence>
<proteinExistence type="predicted"/>